<keyword evidence="1" id="KW-1133">Transmembrane helix</keyword>
<keyword evidence="3" id="KW-1185">Reference proteome</keyword>
<accession>A0ABT4FQC7</accession>
<feature type="transmembrane region" description="Helical" evidence="1">
    <location>
        <begin position="283"/>
        <end position="306"/>
    </location>
</feature>
<evidence type="ECO:0008006" key="4">
    <source>
        <dbReference type="Google" id="ProtNLM"/>
    </source>
</evidence>
<proteinExistence type="predicted"/>
<dbReference type="PANTHER" id="PTHR39177">
    <property type="entry name" value="ABC TRANSPORTER PERMEASE YTRC-RELATED"/>
    <property type="match status" value="1"/>
</dbReference>
<dbReference type="Proteomes" id="UP001527202">
    <property type="component" value="Unassembled WGS sequence"/>
</dbReference>
<evidence type="ECO:0000313" key="2">
    <source>
        <dbReference type="EMBL" id="MCY9599332.1"/>
    </source>
</evidence>
<dbReference type="PANTHER" id="PTHR39177:SF1">
    <property type="entry name" value="ABC TRANSPORTER PERMEASE YTRC-RELATED"/>
    <property type="match status" value="1"/>
</dbReference>
<feature type="transmembrane region" description="Helical" evidence="1">
    <location>
        <begin position="167"/>
        <end position="188"/>
    </location>
</feature>
<dbReference type="InterPro" id="IPR053046">
    <property type="entry name" value="ABC-5_transporter"/>
</dbReference>
<reference evidence="2 3" key="1">
    <citation type="submission" date="2022-05" db="EMBL/GenBank/DDBJ databases">
        <title>Genome Sequencing of Bee-Associated Microbes.</title>
        <authorList>
            <person name="Dunlap C."/>
        </authorList>
    </citation>
    <scope>NUCLEOTIDE SEQUENCE [LARGE SCALE GENOMIC DNA]</scope>
    <source>
        <strain evidence="2 3">NRRL B-23120</strain>
    </source>
</reference>
<evidence type="ECO:0000313" key="3">
    <source>
        <dbReference type="Proteomes" id="UP001527202"/>
    </source>
</evidence>
<feature type="transmembrane region" description="Helical" evidence="1">
    <location>
        <begin position="26"/>
        <end position="44"/>
    </location>
</feature>
<feature type="transmembrane region" description="Helical" evidence="1">
    <location>
        <begin position="250"/>
        <end position="271"/>
    </location>
</feature>
<dbReference type="RefSeq" id="WP_241688737.1">
    <property type="nucleotide sequence ID" value="NZ_CP026520.1"/>
</dbReference>
<organism evidence="2 3">
    <name type="scientific">Paenibacillus chitinolyticus</name>
    <dbReference type="NCBI Taxonomy" id="79263"/>
    <lineage>
        <taxon>Bacteria</taxon>
        <taxon>Bacillati</taxon>
        <taxon>Bacillota</taxon>
        <taxon>Bacilli</taxon>
        <taxon>Bacillales</taxon>
        <taxon>Paenibacillaceae</taxon>
        <taxon>Paenibacillus</taxon>
    </lineage>
</organism>
<name>A0ABT4FQC7_9BACL</name>
<dbReference type="EMBL" id="JAMDMJ010000042">
    <property type="protein sequence ID" value="MCY9599332.1"/>
    <property type="molecule type" value="Genomic_DNA"/>
</dbReference>
<keyword evidence="1" id="KW-0472">Membrane</keyword>
<gene>
    <name evidence="2" type="ORF">M5X16_26680</name>
</gene>
<feature type="transmembrane region" description="Helical" evidence="1">
    <location>
        <begin position="123"/>
        <end position="147"/>
    </location>
</feature>
<feature type="transmembrane region" description="Helical" evidence="1">
    <location>
        <begin position="195"/>
        <end position="216"/>
    </location>
</feature>
<sequence length="354" mass="40052">MSTVWERVTNMLSKALWKKDYKQAKLLLWLMPAAGFLFLVFNRINELILSPANMKWKLQFINKDSENATIYSFGSEFTNYRIALAVLALGVAVLLIGMERRGLHQDFTFSLPFKRTQIYLNKWLLGILFILGAVLLTNALDIVVILLSPYHDYFTLSVHVREVLRSTFILTAWYTIVLFAGTFTGGALTQILLSLVAGVLPMGLRSMLGSFLSVYWPGYRELLNPVIRHNWHYLDPLDLVTGGGYSLTSLYLFGICAVYILIFLGAGLYAYSKNKPENNGKAILFPGLEPYFLWGAVVCGACFAGMVGKNFTAPYYQYQQNGASLYAYGLAFLLGGTIVYFVLRFLLKRRFKFI</sequence>
<keyword evidence="1" id="KW-0812">Transmembrane</keyword>
<evidence type="ECO:0000256" key="1">
    <source>
        <dbReference type="SAM" id="Phobius"/>
    </source>
</evidence>
<dbReference type="GeneID" id="95378203"/>
<protein>
    <recommendedName>
        <fullName evidence="4">ABC transporter permease</fullName>
    </recommendedName>
</protein>
<dbReference type="InterPro" id="IPR023264">
    <property type="entry name" value="ABC_transptr_acetoin_YtrC/YtrD"/>
</dbReference>
<dbReference type="PRINTS" id="PR02026">
    <property type="entry name" value="YTRCYTRDABC"/>
</dbReference>
<comment type="caution">
    <text evidence="2">The sequence shown here is derived from an EMBL/GenBank/DDBJ whole genome shotgun (WGS) entry which is preliminary data.</text>
</comment>
<feature type="transmembrane region" description="Helical" evidence="1">
    <location>
        <begin position="80"/>
        <end position="98"/>
    </location>
</feature>
<feature type="transmembrane region" description="Helical" evidence="1">
    <location>
        <begin position="326"/>
        <end position="347"/>
    </location>
</feature>